<dbReference type="InterPro" id="IPR029063">
    <property type="entry name" value="SAM-dependent_MTases_sf"/>
</dbReference>
<sequence>METAAPRSPAESYEQYFVPAMFTPWATALLGHAAPRPSERVLDVACGTGAVARQAAPLVGAQGQVAGLDMSPAMLDVARGLPPPAGAAITWHEGNAMTLPFPDAAFDIVLCQHGLQFVPDRAAAVREMRRVLGPGGRALVIVLQAIERHPVFRALMEATARHLALPLASVTLPFSLGDAESLRTLFAGAGFAAVEVVPETITARFGDADRFVPLAVTSAAAALPAFAQLAAPARVSMLDAVRRELEPTLAAYREGDTIAFPMRAHVAIARA</sequence>
<keyword evidence="1" id="KW-0474">Menaquinone biosynthesis</keyword>
<feature type="domain" description="Methyltransferase type 11" evidence="2">
    <location>
        <begin position="42"/>
        <end position="139"/>
    </location>
</feature>
<protein>
    <submittedName>
        <fullName evidence="3">Methyltransferase domain-containing protein</fullName>
    </submittedName>
</protein>
<dbReference type="Proteomes" id="UP001334732">
    <property type="component" value="Chromosome"/>
</dbReference>
<dbReference type="SUPFAM" id="SSF53335">
    <property type="entry name" value="S-adenosyl-L-methionine-dependent methyltransferases"/>
    <property type="match status" value="1"/>
</dbReference>
<proteinExistence type="predicted"/>
<dbReference type="InterPro" id="IPR013216">
    <property type="entry name" value="Methyltransf_11"/>
</dbReference>
<dbReference type="PROSITE" id="PS51608">
    <property type="entry name" value="SAM_MT_UBIE"/>
    <property type="match status" value="1"/>
</dbReference>
<dbReference type="Gene3D" id="3.40.50.150">
    <property type="entry name" value="Vaccinia Virus protein VP39"/>
    <property type="match status" value="1"/>
</dbReference>
<evidence type="ECO:0000259" key="2">
    <source>
        <dbReference type="Pfam" id="PF08241"/>
    </source>
</evidence>
<evidence type="ECO:0000313" key="3">
    <source>
        <dbReference type="EMBL" id="WRS40448.1"/>
    </source>
</evidence>
<dbReference type="PANTHER" id="PTHR43591">
    <property type="entry name" value="METHYLTRANSFERASE"/>
    <property type="match status" value="1"/>
</dbReference>
<accession>A0ABZ1CN76</accession>
<evidence type="ECO:0000256" key="1">
    <source>
        <dbReference type="ARBA" id="ARBA00022428"/>
    </source>
</evidence>
<gene>
    <name evidence="3" type="ORF">VA613_06120</name>
</gene>
<dbReference type="RefSeq" id="WP_324780978.1">
    <property type="nucleotide sequence ID" value="NZ_CP141769.1"/>
</dbReference>
<keyword evidence="3" id="KW-0808">Transferase</keyword>
<organism evidence="3 4">
    <name type="scientific">Thiobacillus sedimenti</name>
    <dbReference type="NCBI Taxonomy" id="3110231"/>
    <lineage>
        <taxon>Bacteria</taxon>
        <taxon>Pseudomonadati</taxon>
        <taxon>Pseudomonadota</taxon>
        <taxon>Betaproteobacteria</taxon>
        <taxon>Nitrosomonadales</taxon>
        <taxon>Thiobacillaceae</taxon>
        <taxon>Thiobacillus</taxon>
    </lineage>
</organism>
<keyword evidence="3" id="KW-0489">Methyltransferase</keyword>
<dbReference type="InterPro" id="IPR004033">
    <property type="entry name" value="UbiE/COQ5_MeTrFase"/>
</dbReference>
<dbReference type="EMBL" id="CP141769">
    <property type="protein sequence ID" value="WRS40448.1"/>
    <property type="molecule type" value="Genomic_DNA"/>
</dbReference>
<keyword evidence="4" id="KW-1185">Reference proteome</keyword>
<dbReference type="GO" id="GO:0032259">
    <property type="term" value="P:methylation"/>
    <property type="evidence" value="ECO:0007669"/>
    <property type="project" value="UniProtKB-KW"/>
</dbReference>
<dbReference type="CDD" id="cd02440">
    <property type="entry name" value="AdoMet_MTases"/>
    <property type="match status" value="1"/>
</dbReference>
<dbReference type="GO" id="GO:0008168">
    <property type="term" value="F:methyltransferase activity"/>
    <property type="evidence" value="ECO:0007669"/>
    <property type="project" value="UniProtKB-KW"/>
</dbReference>
<name>A0ABZ1CN76_9PROT</name>
<evidence type="ECO:0000313" key="4">
    <source>
        <dbReference type="Proteomes" id="UP001334732"/>
    </source>
</evidence>
<dbReference type="Pfam" id="PF08241">
    <property type="entry name" value="Methyltransf_11"/>
    <property type="match status" value="1"/>
</dbReference>
<reference evidence="3 4" key="1">
    <citation type="submission" date="2023-12" db="EMBL/GenBank/DDBJ databases">
        <title>Thiobacillus sedimentum sp. nov., a chemolithoautotrophic sulfur-oxidizing bacterium isolated from freshwater sediment.</title>
        <authorList>
            <person name="Luo J."/>
            <person name="Dai C."/>
        </authorList>
    </citation>
    <scope>NUCLEOTIDE SEQUENCE [LARGE SCALE GENOMIC DNA]</scope>
    <source>
        <strain evidence="3 4">SCUT-2</strain>
    </source>
</reference>